<dbReference type="GO" id="GO:0042558">
    <property type="term" value="P:pteridine-containing compound metabolic process"/>
    <property type="evidence" value="ECO:0007669"/>
    <property type="project" value="InterPro"/>
</dbReference>
<dbReference type="CDD" id="cd00077">
    <property type="entry name" value="HDc"/>
    <property type="match status" value="1"/>
</dbReference>
<keyword evidence="3" id="KW-1185">Reference proteome</keyword>
<comment type="caution">
    <text evidence="2">The sequence shown here is derived from an EMBL/GenBank/DDBJ whole genome shotgun (WGS) entry which is preliminary data.</text>
</comment>
<reference evidence="2 3" key="1">
    <citation type="journal article" date="2013" name="Genome Announc.">
        <title>Draft Genome Sequence of Cesiribacter andamanensis Strain AMV16T, Isolated from a Soil Sample from a Mud Volcano in the Andaman Islands, India.</title>
        <authorList>
            <person name="Shivaji S."/>
            <person name="Ara S."/>
            <person name="Begum Z."/>
            <person name="Srinivas T.N."/>
            <person name="Singh A."/>
            <person name="Kumar Pinnaka A."/>
        </authorList>
    </citation>
    <scope>NUCLEOTIDE SEQUENCE [LARGE SCALE GENOMIC DNA]</scope>
    <source>
        <strain evidence="2 3">AMV16</strain>
    </source>
</reference>
<name>M7N0J5_9BACT</name>
<dbReference type="Pfam" id="PF19276">
    <property type="entry name" value="HD_assoc_2"/>
    <property type="match status" value="1"/>
</dbReference>
<evidence type="ECO:0000313" key="3">
    <source>
        <dbReference type="Proteomes" id="UP000011910"/>
    </source>
</evidence>
<dbReference type="PROSITE" id="PS50972">
    <property type="entry name" value="PTERIN_BINDING"/>
    <property type="match status" value="1"/>
</dbReference>
<dbReference type="PANTHER" id="PTHR11373">
    <property type="entry name" value="DEOXYNUCLEOSIDE TRIPHOSPHATE TRIPHOSPHOHYDROLASE"/>
    <property type="match status" value="1"/>
</dbReference>
<organism evidence="2 3">
    <name type="scientific">Cesiribacter andamanensis AMV16</name>
    <dbReference type="NCBI Taxonomy" id="1279009"/>
    <lineage>
        <taxon>Bacteria</taxon>
        <taxon>Pseudomonadati</taxon>
        <taxon>Bacteroidota</taxon>
        <taxon>Cytophagia</taxon>
        <taxon>Cytophagales</taxon>
        <taxon>Cesiribacteraceae</taxon>
        <taxon>Cesiribacter</taxon>
    </lineage>
</organism>
<sequence>MLLQVTQSGLNKKKIFNDPVYGFVTIGSELVFDLIEHPFFQRLRRIKQLGLTDMVYPGALHTRFHHAIGAMHLMSITLDNLRSKGHEISQEEYVAGQIAILLHDVGHGPFSHALEFSLLKGIRHEHLSLLLMRYFNKLFNGELELAIKMFTNTYERRFFHQLVSSQLDIDRLDYLQRDSMFTGVSEGTIGADRIIKMLDIVNDNIVVEEKGIYSIENFLSARRLMYWQVYLHKATVSAEKMMIMLISRAKYLYQQGEPLFATPALHTFLERDVQLQDMAENTEILKAFASLDDFDIWAAVKVWAHHPDRILASISAMLLERRLFRVILSGQKFNRDAIEELKGRISDTYNIRRGELKFFLACGSMSNAAYVAGGQHINILTKKGRVVDVAEASDLPNIKAMSKIVKKYYICWPKHITMEKALFIQ</sequence>
<dbReference type="STRING" id="1279009.ADICEAN_04071"/>
<dbReference type="InterPro" id="IPR050135">
    <property type="entry name" value="dGTPase-like"/>
</dbReference>
<dbReference type="Proteomes" id="UP000011910">
    <property type="component" value="Unassembled WGS sequence"/>
</dbReference>
<accession>M7N0J5</accession>
<dbReference type="PANTHER" id="PTHR11373:SF4">
    <property type="entry name" value="DEOXYNUCLEOSIDE TRIPHOSPHATE TRIPHOSPHOHYDROLASE SAMHD1"/>
    <property type="match status" value="1"/>
</dbReference>
<dbReference type="GO" id="GO:0008832">
    <property type="term" value="F:dGTPase activity"/>
    <property type="evidence" value="ECO:0007669"/>
    <property type="project" value="TreeGrafter"/>
</dbReference>
<protein>
    <recommendedName>
        <fullName evidence="1">Pterin-binding domain-containing protein</fullName>
    </recommendedName>
</protein>
<dbReference type="InterPro" id="IPR045509">
    <property type="entry name" value="HD_assoc_2"/>
</dbReference>
<evidence type="ECO:0000259" key="1">
    <source>
        <dbReference type="PROSITE" id="PS50972"/>
    </source>
</evidence>
<dbReference type="SMART" id="SM00471">
    <property type="entry name" value="HDc"/>
    <property type="match status" value="1"/>
</dbReference>
<dbReference type="eggNOG" id="COG1078">
    <property type="taxonomic scope" value="Bacteria"/>
</dbReference>
<dbReference type="SUPFAM" id="SSF109604">
    <property type="entry name" value="HD-domain/PDEase-like"/>
    <property type="match status" value="1"/>
</dbReference>
<dbReference type="InterPro" id="IPR000489">
    <property type="entry name" value="Pterin-binding_dom"/>
</dbReference>
<dbReference type="AlphaFoldDB" id="M7N0J5"/>
<proteinExistence type="predicted"/>
<dbReference type="RefSeq" id="WP_009197446.1">
    <property type="nucleotide sequence ID" value="NZ_AODQ01000184.1"/>
</dbReference>
<dbReference type="InterPro" id="IPR003607">
    <property type="entry name" value="HD/PDEase_dom"/>
</dbReference>
<gene>
    <name evidence="2" type="ORF">ADICEAN_04071</name>
</gene>
<dbReference type="Gene3D" id="1.10.3210.10">
    <property type="entry name" value="Hypothetical protein af1432"/>
    <property type="match status" value="1"/>
</dbReference>
<dbReference type="GO" id="GO:0006203">
    <property type="term" value="P:dGTP catabolic process"/>
    <property type="evidence" value="ECO:0007669"/>
    <property type="project" value="TreeGrafter"/>
</dbReference>
<dbReference type="EMBL" id="AODQ01000184">
    <property type="protein sequence ID" value="EMR00812.1"/>
    <property type="molecule type" value="Genomic_DNA"/>
</dbReference>
<dbReference type="PATRIC" id="fig|1279009.4.peg.4104"/>
<evidence type="ECO:0000313" key="2">
    <source>
        <dbReference type="EMBL" id="EMR00812.1"/>
    </source>
</evidence>
<feature type="domain" description="Pterin-binding" evidence="1">
    <location>
        <begin position="1"/>
        <end position="115"/>
    </location>
</feature>